<organism evidence="2 3">
    <name type="scientific">Streptomyces enissocaesilis</name>
    <dbReference type="NCBI Taxonomy" id="332589"/>
    <lineage>
        <taxon>Bacteria</taxon>
        <taxon>Bacillati</taxon>
        <taxon>Actinomycetota</taxon>
        <taxon>Actinomycetes</taxon>
        <taxon>Kitasatosporales</taxon>
        <taxon>Streptomycetaceae</taxon>
        <taxon>Streptomyces</taxon>
        <taxon>Streptomyces rochei group</taxon>
    </lineage>
</organism>
<dbReference type="Proteomes" id="UP001500403">
    <property type="component" value="Unassembled WGS sequence"/>
</dbReference>
<sequence length="76" mass="8275">MYGGLNCGDLDVARLRRALAGLPLPRTASGRLVLAVDVGNWLRPEANTSPVRMFCHTYGRGRSSARTIPGWPSFFA</sequence>
<dbReference type="InterPro" id="IPR038721">
    <property type="entry name" value="IS701-like_DDE_dom"/>
</dbReference>
<evidence type="ECO:0000313" key="2">
    <source>
        <dbReference type="EMBL" id="GAA2974652.1"/>
    </source>
</evidence>
<accession>A0ABP6K5G5</accession>
<dbReference type="EMBL" id="BAAAUD010000115">
    <property type="protein sequence ID" value="GAA2974652.1"/>
    <property type="molecule type" value="Genomic_DNA"/>
</dbReference>
<gene>
    <name evidence="2" type="ORF">GCM10010446_68610</name>
</gene>
<evidence type="ECO:0000259" key="1">
    <source>
        <dbReference type="Pfam" id="PF13546"/>
    </source>
</evidence>
<reference evidence="3" key="1">
    <citation type="journal article" date="2019" name="Int. J. Syst. Evol. Microbiol.">
        <title>The Global Catalogue of Microorganisms (GCM) 10K type strain sequencing project: providing services to taxonomists for standard genome sequencing and annotation.</title>
        <authorList>
            <consortium name="The Broad Institute Genomics Platform"/>
            <consortium name="The Broad Institute Genome Sequencing Center for Infectious Disease"/>
            <person name="Wu L."/>
            <person name="Ma J."/>
        </authorList>
    </citation>
    <scope>NUCLEOTIDE SEQUENCE [LARGE SCALE GENOMIC DNA]</scope>
    <source>
        <strain evidence="3">JCM 9088</strain>
    </source>
</reference>
<evidence type="ECO:0000313" key="3">
    <source>
        <dbReference type="Proteomes" id="UP001500403"/>
    </source>
</evidence>
<comment type="caution">
    <text evidence="2">The sequence shown here is derived from an EMBL/GenBank/DDBJ whole genome shotgun (WGS) entry which is preliminary data.</text>
</comment>
<proteinExistence type="predicted"/>
<keyword evidence="3" id="KW-1185">Reference proteome</keyword>
<dbReference type="Pfam" id="PF13546">
    <property type="entry name" value="DDE_5"/>
    <property type="match status" value="1"/>
</dbReference>
<feature type="domain" description="Transposase IS701-like DDE" evidence="1">
    <location>
        <begin position="1"/>
        <end position="73"/>
    </location>
</feature>
<protein>
    <recommendedName>
        <fullName evidence="1">Transposase IS701-like DDE domain-containing protein</fullName>
    </recommendedName>
</protein>
<name>A0ABP6K5G5_9ACTN</name>